<dbReference type="PANTHER" id="PTHR35936">
    <property type="entry name" value="MEMBRANE-BOUND LYTIC MUREIN TRANSGLYCOSYLASE F"/>
    <property type="match status" value="1"/>
</dbReference>
<sequence>MSRSGAPRGPVGGGNTLRPMKTATAAVVQDLAPTGVLRASINLGNPVLAGGTPAEPAGVTVDIAREIGARLGVPVEMLCFDAARKSYEAMAAGDADLCFLAVDPAREAEVAFTAPYVIIEGVFAVPVDSELSTAADVDRPGVRIGVKEGSAYDLFLSRTLRHASVVRGKDGIDTFREQGLEAGAGIRQPMTEFVSAHPGYRLVDGRFMEIGQAVGTTRTRRPETVRHLCEVVEELKAGGFVAEALRRAGRSEDLVAPPG</sequence>
<dbReference type="PANTHER" id="PTHR35936:SF17">
    <property type="entry name" value="ARGININE-BINDING EXTRACELLULAR PROTEIN ARTP"/>
    <property type="match status" value="1"/>
</dbReference>
<dbReference type="EMBL" id="CM000950">
    <property type="protein sequence ID" value="EDY62398.1"/>
    <property type="molecule type" value="Genomic_DNA"/>
</dbReference>
<dbReference type="Pfam" id="PF00497">
    <property type="entry name" value="SBP_bac_3"/>
    <property type="match status" value="1"/>
</dbReference>
<dbReference type="eggNOG" id="COG0834">
    <property type="taxonomic scope" value="Bacteria"/>
</dbReference>
<evidence type="ECO:0000256" key="1">
    <source>
        <dbReference type="ARBA" id="ARBA00022729"/>
    </source>
</evidence>
<protein>
    <submittedName>
        <fullName evidence="3">ABC transport system substrate-binding protein</fullName>
    </submittedName>
</protein>
<reference evidence="4" key="2">
    <citation type="submission" date="2009-10" db="EMBL/GenBank/DDBJ databases">
        <title>The genome sequence of Streptomyces pristinaespiralis strain ATCC 25486.</title>
        <authorList>
            <consortium name="The Broad Institute Genome Sequencing Platform"/>
            <consortium name="Broad Institute Microbial Sequencing Center"/>
            <person name="Fischbach M."/>
            <person name="Godfrey P."/>
            <person name="Ward D."/>
            <person name="Young S."/>
            <person name="Zeng Q."/>
            <person name="Koehrsen M."/>
            <person name="Alvarado L."/>
            <person name="Berlin A.M."/>
            <person name="Bochicchio J."/>
            <person name="Borenstein D."/>
            <person name="Chapman S.B."/>
            <person name="Chen Z."/>
            <person name="Engels R."/>
            <person name="Freedman E."/>
            <person name="Gellesch M."/>
            <person name="Goldberg J."/>
            <person name="Griggs A."/>
            <person name="Gujja S."/>
            <person name="Heilman E.R."/>
            <person name="Heiman D.I."/>
            <person name="Hepburn T.A."/>
            <person name="Howarth C."/>
            <person name="Jen D."/>
            <person name="Larson L."/>
            <person name="Lewis B."/>
            <person name="Mehta T."/>
            <person name="Park D."/>
            <person name="Pearson M."/>
            <person name="Richards J."/>
            <person name="Roberts A."/>
            <person name="Saif S."/>
            <person name="Shea T.D."/>
            <person name="Shenoy N."/>
            <person name="Sisk P."/>
            <person name="Stolte C."/>
            <person name="Sykes S.N."/>
            <person name="Thomson T."/>
            <person name="Walk T."/>
            <person name="White J."/>
            <person name="Yandava C."/>
            <person name="Straight P."/>
            <person name="Clardy J."/>
            <person name="Hung D."/>
            <person name="Kolter R."/>
            <person name="Mekalanos J."/>
            <person name="Walker S."/>
            <person name="Walsh C.T."/>
            <person name="Wieland-Brown L.C."/>
            <person name="Haas B."/>
            <person name="Nusbaum C."/>
            <person name="Birren B."/>
        </authorList>
    </citation>
    <scope>NUCLEOTIDE SEQUENCE [LARGE SCALE GENOMIC DNA]</scope>
    <source>
        <strain evidence="4">ATCC 25486 / DSM 40338 / CBS 914.69 / JCM 4507 / NBRC 13074 / NRRL 2958 / 5647</strain>
    </source>
</reference>
<keyword evidence="1" id="KW-0732">Signal</keyword>
<proteinExistence type="predicted"/>
<name>B5H6D7_STRE2</name>
<evidence type="ECO:0000313" key="3">
    <source>
        <dbReference type="EMBL" id="EDY62398.1"/>
    </source>
</evidence>
<accession>B5H6D7</accession>
<dbReference type="SMART" id="SM00062">
    <property type="entry name" value="PBPb"/>
    <property type="match status" value="1"/>
</dbReference>
<dbReference type="AlphaFoldDB" id="B5H6D7"/>
<evidence type="ECO:0000313" key="4">
    <source>
        <dbReference type="Proteomes" id="UP000002805"/>
    </source>
</evidence>
<organism evidence="3 4">
    <name type="scientific">Streptomyces pristinaespiralis (strain ATCC 25486 / DSM 40338 / CBS 914.69 / JCM 4507 / KCC S-0507 / NBRC 13074 / NRRL 2958 / 5647)</name>
    <dbReference type="NCBI Taxonomy" id="457429"/>
    <lineage>
        <taxon>Bacteria</taxon>
        <taxon>Bacillati</taxon>
        <taxon>Actinomycetota</taxon>
        <taxon>Actinomycetes</taxon>
        <taxon>Kitasatosporales</taxon>
        <taxon>Streptomycetaceae</taxon>
        <taxon>Streptomyces</taxon>
    </lineage>
</organism>
<dbReference type="Proteomes" id="UP000002805">
    <property type="component" value="Chromosome"/>
</dbReference>
<dbReference type="HOGENOM" id="CLU_065316_0_0_11"/>
<feature type="domain" description="Solute-binding protein family 3/N-terminal" evidence="2">
    <location>
        <begin position="36"/>
        <end position="252"/>
    </location>
</feature>
<reference evidence="4" key="1">
    <citation type="submission" date="2008-02" db="EMBL/GenBank/DDBJ databases">
        <authorList>
            <consortium name="The Broad Institute Genome Sequencing Platform"/>
            <person name="Fischbach M."/>
            <person name="Ward D."/>
            <person name="Young S."/>
            <person name="Jaffe D."/>
            <person name="Gnerre S."/>
            <person name="Berlin A."/>
            <person name="Heiman D."/>
            <person name="Hepburn T."/>
            <person name="Sykes S."/>
            <person name="Alvarado L."/>
            <person name="Kodira C.D."/>
            <person name="Straight P."/>
            <person name="Clardy J."/>
            <person name="Hung D."/>
            <person name="Kolter R."/>
            <person name="Mekalanos J."/>
            <person name="Walker S."/>
            <person name="Walsh C.T."/>
            <person name="Lander E."/>
            <person name="Galagan J."/>
            <person name="Nusbaum C."/>
            <person name="Birren B."/>
        </authorList>
    </citation>
    <scope>NUCLEOTIDE SEQUENCE [LARGE SCALE GENOMIC DNA]</scope>
    <source>
        <strain evidence="4">ATCC 25486 / DSM 40338 / CBS 914.69 / JCM 4507 / NBRC 13074 / NRRL 2958 / 5647</strain>
    </source>
</reference>
<dbReference type="SUPFAM" id="SSF53850">
    <property type="entry name" value="Periplasmic binding protein-like II"/>
    <property type="match status" value="1"/>
</dbReference>
<dbReference type="Gene3D" id="3.40.190.10">
    <property type="entry name" value="Periplasmic binding protein-like II"/>
    <property type="match status" value="2"/>
</dbReference>
<dbReference type="InterPro" id="IPR001638">
    <property type="entry name" value="Solute-binding_3/MltF_N"/>
</dbReference>
<gene>
    <name evidence="3" type="ORF">SSDG_00716</name>
</gene>
<evidence type="ECO:0000259" key="2">
    <source>
        <dbReference type="SMART" id="SM00062"/>
    </source>
</evidence>
<keyword evidence="4" id="KW-1185">Reference proteome</keyword>